<evidence type="ECO:0000313" key="8">
    <source>
        <dbReference type="Proteomes" id="UP000027981"/>
    </source>
</evidence>
<dbReference type="eggNOG" id="arCOG00458">
    <property type="taxonomic scope" value="Archaea"/>
</dbReference>
<reference evidence="8" key="1">
    <citation type="submission" date="2013-06" db="EMBL/GenBank/DDBJ databases">
        <title>Complete Genome Sequence of Hyperthermophilic Palaeococcus pacificus DY20341T, Isolated from a Deep-Sea Hydrothermal Sediments.</title>
        <authorList>
            <person name="Zeng X."/>
            <person name="Shao Z."/>
        </authorList>
    </citation>
    <scope>NUCLEOTIDE SEQUENCE [LARGE SCALE GENOMIC DNA]</scope>
    <source>
        <strain evidence="8">DY20341</strain>
    </source>
</reference>
<dbReference type="GO" id="GO:0008237">
    <property type="term" value="F:metallopeptidase activity"/>
    <property type="evidence" value="ECO:0007669"/>
    <property type="project" value="UniProtKB-KW"/>
</dbReference>
<dbReference type="AlphaFoldDB" id="A0A075LTT8"/>
<dbReference type="STRING" id="1343739.PAP_05680"/>
<sequence>MELIGITFISNVRDEKVMGNGIIFRIYERVAEYLNLNDISEDTHLVLLHKISLDPVYLISIPTENGKVKAYSLKAVIDALYSKLLEEREDLVWKREQNLQEKAKKLGENVNIYDELKKFKFNKIIGIVSFPLIDRNPYFGYYEKFLGIHKKIGEKEVMVLSIKPFFSEDTDLLVDRVAKGILHEIGHSYGLDHCENSCIMHPPKNIQDWDRRRPYFCAECLAELKKNAGWI</sequence>
<keyword evidence="5" id="KW-0862">Zinc</keyword>
<dbReference type="RefSeq" id="WP_052649086.1">
    <property type="nucleotide sequence ID" value="NZ_CP006019.1"/>
</dbReference>
<evidence type="ECO:0008006" key="9">
    <source>
        <dbReference type="Google" id="ProtNLM"/>
    </source>
</evidence>
<evidence type="ECO:0000256" key="3">
    <source>
        <dbReference type="ARBA" id="ARBA00022723"/>
    </source>
</evidence>
<dbReference type="CDD" id="cd11375">
    <property type="entry name" value="Peptidase_M54"/>
    <property type="match status" value="1"/>
</dbReference>
<dbReference type="Pfam" id="PF07998">
    <property type="entry name" value="Peptidase_M54"/>
    <property type="match status" value="2"/>
</dbReference>
<dbReference type="PANTHER" id="PTHR15910">
    <property type="entry name" value="ARCHAEMETZINCIN"/>
    <property type="match status" value="1"/>
</dbReference>
<accession>A0A075LTT8</accession>
<dbReference type="GO" id="GO:0006508">
    <property type="term" value="P:proteolysis"/>
    <property type="evidence" value="ECO:0007669"/>
    <property type="project" value="UniProtKB-KW"/>
</dbReference>
<dbReference type="SUPFAM" id="SSF55486">
    <property type="entry name" value="Metalloproteases ('zincins'), catalytic domain"/>
    <property type="match status" value="1"/>
</dbReference>
<dbReference type="InterPro" id="IPR012962">
    <property type="entry name" value="Pept_M54_archaemetzincn"/>
</dbReference>
<organism evidence="7 8">
    <name type="scientific">Palaeococcus pacificus DY20341</name>
    <dbReference type="NCBI Taxonomy" id="1343739"/>
    <lineage>
        <taxon>Archaea</taxon>
        <taxon>Methanobacteriati</taxon>
        <taxon>Methanobacteriota</taxon>
        <taxon>Thermococci</taxon>
        <taxon>Thermococcales</taxon>
        <taxon>Thermococcaceae</taxon>
        <taxon>Palaeococcus</taxon>
    </lineage>
</organism>
<evidence type="ECO:0000256" key="4">
    <source>
        <dbReference type="ARBA" id="ARBA00022801"/>
    </source>
</evidence>
<evidence type="ECO:0000256" key="5">
    <source>
        <dbReference type="ARBA" id="ARBA00022833"/>
    </source>
</evidence>
<dbReference type="InterPro" id="IPR024079">
    <property type="entry name" value="MetalloPept_cat_dom_sf"/>
</dbReference>
<dbReference type="KEGG" id="ppac:PAP_05680"/>
<dbReference type="PANTHER" id="PTHR15910:SF1">
    <property type="entry name" value="ARCHAEMETZINCIN-2"/>
    <property type="match status" value="1"/>
</dbReference>
<protein>
    <recommendedName>
        <fullName evidence="9">Peptidase M54</fullName>
    </recommendedName>
</protein>
<name>A0A075LTT8_9EURY</name>
<dbReference type="EMBL" id="CP006019">
    <property type="protein sequence ID" value="AIF69536.1"/>
    <property type="molecule type" value="Genomic_DNA"/>
</dbReference>
<dbReference type="GO" id="GO:0046872">
    <property type="term" value="F:metal ion binding"/>
    <property type="evidence" value="ECO:0007669"/>
    <property type="project" value="UniProtKB-KW"/>
</dbReference>
<evidence type="ECO:0000313" key="7">
    <source>
        <dbReference type="EMBL" id="AIF69536.1"/>
    </source>
</evidence>
<keyword evidence="3" id="KW-0479">Metal-binding</keyword>
<evidence type="ECO:0000256" key="1">
    <source>
        <dbReference type="ARBA" id="ARBA00001947"/>
    </source>
</evidence>
<dbReference type="HOGENOM" id="CLU_072985_0_0_2"/>
<keyword evidence="4" id="KW-0378">Hydrolase</keyword>
<keyword evidence="2" id="KW-0645">Protease</keyword>
<evidence type="ECO:0000256" key="6">
    <source>
        <dbReference type="ARBA" id="ARBA00023049"/>
    </source>
</evidence>
<keyword evidence="6" id="KW-0482">Metalloprotease</keyword>
<gene>
    <name evidence="7" type="ORF">PAP_05680</name>
</gene>
<keyword evidence="8" id="KW-1185">Reference proteome</keyword>
<evidence type="ECO:0000256" key="2">
    <source>
        <dbReference type="ARBA" id="ARBA00022670"/>
    </source>
</evidence>
<dbReference type="Proteomes" id="UP000027981">
    <property type="component" value="Chromosome"/>
</dbReference>
<proteinExistence type="predicted"/>
<reference evidence="7 8" key="2">
    <citation type="journal article" date="2015" name="Genome Announc.">
        <title>Complete Genome Sequence of Hyperthermophilic Piezophilic Archaeon Palaeococcus pacificus DY20341T, Isolated from Deep-Sea Hydrothermal Sediments.</title>
        <authorList>
            <person name="Zeng X."/>
            <person name="Jebbar M."/>
            <person name="Shao Z."/>
        </authorList>
    </citation>
    <scope>NUCLEOTIDE SEQUENCE [LARGE SCALE GENOMIC DNA]</scope>
    <source>
        <strain evidence="7 8">DY20341</strain>
    </source>
</reference>
<comment type="cofactor">
    <cofactor evidence="1">
        <name>Zn(2+)</name>
        <dbReference type="ChEBI" id="CHEBI:29105"/>
    </cofactor>
</comment>
<dbReference type="GeneID" id="24842259"/>
<dbReference type="Gene3D" id="3.40.390.10">
    <property type="entry name" value="Collagenase (Catalytic Domain)"/>
    <property type="match status" value="1"/>
</dbReference>